<evidence type="ECO:0000256" key="2">
    <source>
        <dbReference type="ARBA" id="ARBA00023002"/>
    </source>
</evidence>
<dbReference type="CDD" id="cd02137">
    <property type="entry name" value="MhqN-like"/>
    <property type="match status" value="1"/>
</dbReference>
<protein>
    <submittedName>
        <fullName evidence="4">NAD(P)H nitroreductase</fullName>
    </submittedName>
</protein>
<gene>
    <name evidence="4" type="ORF">N782_11470</name>
</gene>
<evidence type="ECO:0000313" key="5">
    <source>
        <dbReference type="Proteomes" id="UP000030147"/>
    </source>
</evidence>
<dbReference type="OrthoDB" id="9782629at2"/>
<dbReference type="SUPFAM" id="SSF55469">
    <property type="entry name" value="FMN-dependent nitroreductase-like"/>
    <property type="match status" value="1"/>
</dbReference>
<dbReference type="Pfam" id="PF00881">
    <property type="entry name" value="Nitroreductase"/>
    <property type="match status" value="1"/>
</dbReference>
<dbReference type="PANTHER" id="PTHR43673">
    <property type="entry name" value="NAD(P)H NITROREDUCTASE YDGI-RELATED"/>
    <property type="match status" value="1"/>
</dbReference>
<dbReference type="InterPro" id="IPR000415">
    <property type="entry name" value="Nitroreductase-like"/>
</dbReference>
<organism evidence="4 5">
    <name type="scientific">Pontibacillus yanchengensis Y32</name>
    <dbReference type="NCBI Taxonomy" id="1385514"/>
    <lineage>
        <taxon>Bacteria</taxon>
        <taxon>Bacillati</taxon>
        <taxon>Bacillota</taxon>
        <taxon>Bacilli</taxon>
        <taxon>Bacillales</taxon>
        <taxon>Bacillaceae</taxon>
        <taxon>Pontibacillus</taxon>
    </lineage>
</organism>
<evidence type="ECO:0000313" key="4">
    <source>
        <dbReference type="EMBL" id="KGP72593.1"/>
    </source>
</evidence>
<keyword evidence="2" id="KW-0560">Oxidoreductase</keyword>
<accession>A0A0A2TDU0</accession>
<feature type="domain" description="Nitroreductase" evidence="3">
    <location>
        <begin position="11"/>
        <end position="182"/>
    </location>
</feature>
<reference evidence="4 5" key="1">
    <citation type="journal article" date="2015" name="Stand. Genomic Sci.">
        <title>High quality draft genome sequence of the moderately halophilic bacterium Pontibacillus yanchengensis Y32(T) and comparison among Pontibacillus genomes.</title>
        <authorList>
            <person name="Huang J."/>
            <person name="Qiao Z.X."/>
            <person name="Tang J.W."/>
            <person name="Wang G."/>
        </authorList>
    </citation>
    <scope>NUCLEOTIDE SEQUENCE [LARGE SCALE GENOMIC DNA]</scope>
    <source>
        <strain evidence="4 5">Y32</strain>
    </source>
</reference>
<dbReference type="eggNOG" id="COG0778">
    <property type="taxonomic scope" value="Bacteria"/>
</dbReference>
<comment type="caution">
    <text evidence="4">The sequence shown here is derived from an EMBL/GenBank/DDBJ whole genome shotgun (WGS) entry which is preliminary data.</text>
</comment>
<dbReference type="Gene3D" id="3.40.109.10">
    <property type="entry name" value="NADH Oxidase"/>
    <property type="match status" value="1"/>
</dbReference>
<dbReference type="AlphaFoldDB" id="A0A0A2TDU0"/>
<dbReference type="PANTHER" id="PTHR43673:SF3">
    <property type="entry name" value="NAD(P)H NITROREDUCTASE YODC-RELATED"/>
    <property type="match status" value="1"/>
</dbReference>
<dbReference type="InterPro" id="IPR029479">
    <property type="entry name" value="Nitroreductase"/>
</dbReference>
<proteinExistence type="inferred from homology"/>
<dbReference type="GO" id="GO:0016491">
    <property type="term" value="F:oxidoreductase activity"/>
    <property type="evidence" value="ECO:0007669"/>
    <property type="project" value="UniProtKB-KW"/>
</dbReference>
<dbReference type="EMBL" id="AVBF01000027">
    <property type="protein sequence ID" value="KGP72593.1"/>
    <property type="molecule type" value="Genomic_DNA"/>
</dbReference>
<name>A0A0A2TDU0_9BACI</name>
<comment type="similarity">
    <text evidence="1">Belongs to the nitroreductase family.</text>
</comment>
<keyword evidence="5" id="KW-1185">Reference proteome</keyword>
<dbReference type="STRING" id="1385514.N782_11470"/>
<dbReference type="Proteomes" id="UP000030147">
    <property type="component" value="Unassembled WGS sequence"/>
</dbReference>
<sequence>MDTKMIETMHKRNGTKEFDKNSNITTEELNAILEDAVTAPSSFNLQHWHFLVFHNDDAKEKLLPVAFGQEKVTDSAATIAVLADKEAYHNIDAAFDPLVEQEVITSEMKTGISSTINKVYENHQAAHDTALVNAGLVSMQIMLAAEARGYDTLAMGGFSGSQLKETFHVSDRYEPVMLISIGEEAWTPAKTPRMGLDQVSTWI</sequence>
<dbReference type="RefSeq" id="WP_036819515.1">
    <property type="nucleotide sequence ID" value="NZ_AVBF01000027.1"/>
</dbReference>
<evidence type="ECO:0000256" key="1">
    <source>
        <dbReference type="ARBA" id="ARBA00007118"/>
    </source>
</evidence>
<evidence type="ECO:0000259" key="3">
    <source>
        <dbReference type="Pfam" id="PF00881"/>
    </source>
</evidence>